<protein>
    <recommendedName>
        <fullName evidence="3">DNA repair protein</fullName>
    </recommendedName>
</protein>
<organism evidence="1 2">
    <name type="scientific">Methyloprofundus sedimenti</name>
    <dbReference type="NCBI Taxonomy" id="1420851"/>
    <lineage>
        <taxon>Bacteria</taxon>
        <taxon>Pseudomonadati</taxon>
        <taxon>Pseudomonadota</taxon>
        <taxon>Gammaproteobacteria</taxon>
        <taxon>Methylococcales</taxon>
        <taxon>Methylococcaceae</taxon>
        <taxon>Methyloprofundus</taxon>
    </lineage>
</organism>
<proteinExistence type="predicted"/>
<dbReference type="RefSeq" id="WP_080522952.1">
    <property type="nucleotide sequence ID" value="NZ_LPUF01000001.1"/>
</dbReference>
<dbReference type="InterPro" id="IPR021342">
    <property type="entry name" value="DUF2959"/>
</dbReference>
<keyword evidence="2" id="KW-1185">Reference proteome</keyword>
<dbReference type="OrthoDB" id="9780401at2"/>
<dbReference type="STRING" id="1420851.AU255_11195"/>
<evidence type="ECO:0000313" key="1">
    <source>
        <dbReference type="EMBL" id="OQK18350.1"/>
    </source>
</evidence>
<gene>
    <name evidence="1" type="ORF">AU255_11195</name>
</gene>
<comment type="caution">
    <text evidence="1">The sequence shown here is derived from an EMBL/GenBank/DDBJ whole genome shotgun (WGS) entry which is preliminary data.</text>
</comment>
<dbReference type="EMBL" id="LPUF01000001">
    <property type="protein sequence ID" value="OQK18350.1"/>
    <property type="molecule type" value="Genomic_DNA"/>
</dbReference>
<dbReference type="Pfam" id="PF11172">
    <property type="entry name" value="DUF2959"/>
    <property type="match status" value="1"/>
</dbReference>
<evidence type="ECO:0008006" key="3">
    <source>
        <dbReference type="Google" id="ProtNLM"/>
    </source>
</evidence>
<evidence type="ECO:0000313" key="2">
    <source>
        <dbReference type="Proteomes" id="UP000191980"/>
    </source>
</evidence>
<dbReference type="Proteomes" id="UP000191980">
    <property type="component" value="Unassembled WGS sequence"/>
</dbReference>
<sequence>MSKYTHSRSLFSFRGLTERSVKLLSRFVAYNFQHVYYRTKESFGQHKRDLVVIRVEDASESLQETKVQFLDALERFKSVVNVKSGSLEDKYKLLKQQFDFCNMRSEIVNNKIQAIEEVSDALFKEWEAELNLYTNRSLRGQSRQQLKLSKQHYSRLIKAMLKAEQKIQPVLGAFRDQVLFLKHNLNANAIAALQQEFSEICFDISQLIQAMERSIAEANHYVHVLVEHKNQPSLPAAK</sequence>
<name>A0A1V8M9S5_9GAMM</name>
<accession>A0A1V8M9S5</accession>
<dbReference type="AlphaFoldDB" id="A0A1V8M9S5"/>
<reference evidence="1 2" key="1">
    <citation type="submission" date="2015-12" db="EMBL/GenBank/DDBJ databases">
        <authorList>
            <person name="Shamseldin A."/>
            <person name="Moawad H."/>
            <person name="Abd El-Rahim W.M."/>
            <person name="Sadowsky M.J."/>
        </authorList>
    </citation>
    <scope>NUCLEOTIDE SEQUENCE [LARGE SCALE GENOMIC DNA]</scope>
    <source>
        <strain evidence="1 2">WF1</strain>
    </source>
</reference>